<reference evidence="3" key="1">
    <citation type="submission" date="2020-12" db="EMBL/GenBank/DDBJ databases">
        <title>The genome sequence of Inhella sp. 1Y17.</title>
        <authorList>
            <person name="Liu Y."/>
        </authorList>
    </citation>
    <scope>NUCLEOTIDE SEQUENCE</scope>
    <source>
        <strain evidence="3">1Y17</strain>
    </source>
</reference>
<dbReference type="InterPro" id="IPR024079">
    <property type="entry name" value="MetalloPept_cat_dom_sf"/>
</dbReference>
<dbReference type="RefSeq" id="WP_198109843.1">
    <property type="nucleotide sequence ID" value="NZ_JAEDAK010000002.1"/>
</dbReference>
<feature type="chain" id="PRO_5037635148" evidence="1">
    <location>
        <begin position="40"/>
        <end position="289"/>
    </location>
</feature>
<dbReference type="AlphaFoldDB" id="A0A931ND33"/>
<comment type="caution">
    <text evidence="3">The sequence shown here is derived from an EMBL/GenBank/DDBJ whole genome shotgun (WGS) entry which is preliminary data.</text>
</comment>
<gene>
    <name evidence="3" type="ORF">I7X39_04900</name>
</gene>
<feature type="signal peptide" evidence="1">
    <location>
        <begin position="1"/>
        <end position="39"/>
    </location>
</feature>
<keyword evidence="1" id="KW-0732">Signal</keyword>
<feature type="domain" description="Ice-binding protein C-terminal" evidence="2">
    <location>
        <begin position="262"/>
        <end position="283"/>
    </location>
</feature>
<evidence type="ECO:0000256" key="1">
    <source>
        <dbReference type="SAM" id="SignalP"/>
    </source>
</evidence>
<protein>
    <submittedName>
        <fullName evidence="3">PEP-CTERM sorting domain-containing protein</fullName>
    </submittedName>
</protein>
<evidence type="ECO:0000313" key="4">
    <source>
        <dbReference type="Proteomes" id="UP000613266"/>
    </source>
</evidence>
<dbReference type="Proteomes" id="UP000613266">
    <property type="component" value="Unassembled WGS sequence"/>
</dbReference>
<accession>A0A931ND33</accession>
<organism evidence="3 4">
    <name type="scientific">Inhella proteolytica</name>
    <dbReference type="NCBI Taxonomy" id="2795029"/>
    <lineage>
        <taxon>Bacteria</taxon>
        <taxon>Pseudomonadati</taxon>
        <taxon>Pseudomonadota</taxon>
        <taxon>Betaproteobacteria</taxon>
        <taxon>Burkholderiales</taxon>
        <taxon>Sphaerotilaceae</taxon>
        <taxon>Inhella</taxon>
    </lineage>
</organism>
<proteinExistence type="predicted"/>
<keyword evidence="4" id="KW-1185">Reference proteome</keyword>
<dbReference type="SUPFAM" id="SSF55486">
    <property type="entry name" value="Metalloproteases ('zincins'), catalytic domain"/>
    <property type="match status" value="1"/>
</dbReference>
<evidence type="ECO:0000313" key="3">
    <source>
        <dbReference type="EMBL" id="MBH9576242.1"/>
    </source>
</evidence>
<dbReference type="Gene3D" id="3.40.390.10">
    <property type="entry name" value="Collagenase (Catalytic Domain)"/>
    <property type="match status" value="1"/>
</dbReference>
<name>A0A931ND33_9BURK</name>
<dbReference type="InterPro" id="IPR013424">
    <property type="entry name" value="Ice-binding_C"/>
</dbReference>
<dbReference type="EMBL" id="JAEDAK010000002">
    <property type="protein sequence ID" value="MBH9576242.1"/>
    <property type="molecule type" value="Genomic_DNA"/>
</dbReference>
<sequence length="289" mass="30784">MTVTRRLWSQLTRHTRRALAVPALALASATLVLPQPAQALTVMLNFTGSSTTDMWGVTTVSESFASWGFGMSINQLRNATLAAVIDDFHGFPSLGGDANSPLPVGKQLNIDFEISFGLTAPTSGDSDYYFVNIGDASPNQGFLGQACYGCVRGNGSPAAVGSQVGSVLTDTIAGLLPLADNDTERLNLLVGTLTHEIGHTLLLDHPSGPQTNPGESIYSVMSTGAFPTSMPNNQRILDRDFSYAEFQTLIRTVGLRDIPTHQVPEPASWLLVAAAAALASRRRSTTRLH</sequence>
<dbReference type="Pfam" id="PF07589">
    <property type="entry name" value="PEP-CTERM"/>
    <property type="match status" value="1"/>
</dbReference>
<evidence type="ECO:0000259" key="2">
    <source>
        <dbReference type="Pfam" id="PF07589"/>
    </source>
</evidence>
<dbReference type="NCBIfam" id="TIGR02595">
    <property type="entry name" value="PEP_CTERM"/>
    <property type="match status" value="1"/>
</dbReference>
<dbReference type="GO" id="GO:0008237">
    <property type="term" value="F:metallopeptidase activity"/>
    <property type="evidence" value="ECO:0007669"/>
    <property type="project" value="InterPro"/>
</dbReference>